<gene>
    <name evidence="10" type="primary">fluC</name>
    <name evidence="10" type="synonym">crcB</name>
    <name evidence="12" type="ORF">GCM10022236_03650</name>
</gene>
<dbReference type="PANTHER" id="PTHR28259:SF1">
    <property type="entry name" value="FLUORIDE EXPORT PROTEIN 1-RELATED"/>
    <property type="match status" value="1"/>
</dbReference>
<dbReference type="InterPro" id="IPR003691">
    <property type="entry name" value="FluC"/>
</dbReference>
<accession>A0ABP6ZDY5</accession>
<feature type="transmembrane region" description="Helical" evidence="10">
    <location>
        <begin position="35"/>
        <end position="55"/>
    </location>
</feature>
<comment type="catalytic activity">
    <reaction evidence="8">
        <text>fluoride(in) = fluoride(out)</text>
        <dbReference type="Rhea" id="RHEA:76159"/>
        <dbReference type="ChEBI" id="CHEBI:17051"/>
    </reaction>
    <physiologicalReaction direction="left-to-right" evidence="8">
        <dbReference type="Rhea" id="RHEA:76160"/>
    </physiologicalReaction>
</comment>
<feature type="transmembrane region" description="Helical" evidence="10">
    <location>
        <begin position="67"/>
        <end position="88"/>
    </location>
</feature>
<comment type="subcellular location">
    <subcellularLocation>
        <location evidence="1 10">Cell membrane</location>
        <topology evidence="1 10">Multi-pass membrane protein</topology>
    </subcellularLocation>
</comment>
<dbReference type="Pfam" id="PF02537">
    <property type="entry name" value="CRCB"/>
    <property type="match status" value="1"/>
</dbReference>
<proteinExistence type="inferred from homology"/>
<organism evidence="12 13">
    <name type="scientific">Microlunatus ginsengisoli</name>
    <dbReference type="NCBI Taxonomy" id="363863"/>
    <lineage>
        <taxon>Bacteria</taxon>
        <taxon>Bacillati</taxon>
        <taxon>Actinomycetota</taxon>
        <taxon>Actinomycetes</taxon>
        <taxon>Propionibacteriales</taxon>
        <taxon>Propionibacteriaceae</taxon>
        <taxon>Microlunatus</taxon>
    </lineage>
</organism>
<feature type="binding site" evidence="10">
    <location>
        <position position="110"/>
    </location>
    <ligand>
        <name>Na(+)</name>
        <dbReference type="ChEBI" id="CHEBI:29101"/>
        <note>structural</note>
    </ligand>
</feature>
<keyword evidence="2 10" id="KW-1003">Cell membrane</keyword>
<evidence type="ECO:0000313" key="13">
    <source>
        <dbReference type="Proteomes" id="UP001501490"/>
    </source>
</evidence>
<feature type="region of interest" description="Disordered" evidence="11">
    <location>
        <begin position="1"/>
        <end position="26"/>
    </location>
</feature>
<evidence type="ECO:0000256" key="4">
    <source>
        <dbReference type="ARBA" id="ARBA00022989"/>
    </source>
</evidence>
<keyword evidence="10" id="KW-0406">Ion transport</keyword>
<dbReference type="Proteomes" id="UP001501490">
    <property type="component" value="Unassembled WGS sequence"/>
</dbReference>
<keyword evidence="10" id="KW-0915">Sodium</keyword>
<feature type="transmembrane region" description="Helical" evidence="10">
    <location>
        <begin position="100"/>
        <end position="120"/>
    </location>
</feature>
<evidence type="ECO:0000256" key="11">
    <source>
        <dbReference type="SAM" id="MobiDB-lite"/>
    </source>
</evidence>
<keyword evidence="10" id="KW-0813">Transport</keyword>
<evidence type="ECO:0000256" key="10">
    <source>
        <dbReference type="HAMAP-Rule" id="MF_00454"/>
    </source>
</evidence>
<evidence type="ECO:0000256" key="7">
    <source>
        <dbReference type="ARBA" id="ARBA00035120"/>
    </source>
</evidence>
<feature type="transmembrane region" description="Helical" evidence="10">
    <location>
        <begin position="132"/>
        <end position="155"/>
    </location>
</feature>
<dbReference type="RefSeq" id="WP_344801364.1">
    <property type="nucleotide sequence ID" value="NZ_BAABAB010000003.1"/>
</dbReference>
<dbReference type="EMBL" id="BAABAB010000003">
    <property type="protein sequence ID" value="GAA3605039.1"/>
    <property type="molecule type" value="Genomic_DNA"/>
</dbReference>
<reference evidence="13" key="1">
    <citation type="journal article" date="2019" name="Int. J. Syst. Evol. Microbiol.">
        <title>The Global Catalogue of Microorganisms (GCM) 10K type strain sequencing project: providing services to taxonomists for standard genome sequencing and annotation.</title>
        <authorList>
            <consortium name="The Broad Institute Genomics Platform"/>
            <consortium name="The Broad Institute Genome Sequencing Center for Infectious Disease"/>
            <person name="Wu L."/>
            <person name="Ma J."/>
        </authorList>
    </citation>
    <scope>NUCLEOTIDE SEQUENCE [LARGE SCALE GENOMIC DNA]</scope>
    <source>
        <strain evidence="13">JCM 16929</strain>
    </source>
</reference>
<evidence type="ECO:0000256" key="2">
    <source>
        <dbReference type="ARBA" id="ARBA00022475"/>
    </source>
</evidence>
<evidence type="ECO:0000256" key="6">
    <source>
        <dbReference type="ARBA" id="ARBA00023303"/>
    </source>
</evidence>
<dbReference type="HAMAP" id="MF_00454">
    <property type="entry name" value="FluC"/>
    <property type="match status" value="1"/>
</dbReference>
<evidence type="ECO:0000313" key="12">
    <source>
        <dbReference type="EMBL" id="GAA3605039.1"/>
    </source>
</evidence>
<evidence type="ECO:0000256" key="9">
    <source>
        <dbReference type="ARBA" id="ARBA00049940"/>
    </source>
</evidence>
<keyword evidence="3 10" id="KW-0812">Transmembrane</keyword>
<evidence type="ECO:0000256" key="8">
    <source>
        <dbReference type="ARBA" id="ARBA00035585"/>
    </source>
</evidence>
<comment type="activity regulation">
    <text evidence="10">Na(+) is not transported, but it plays an essential structural role and its presence is essential for fluoride channel function.</text>
</comment>
<comment type="similarity">
    <text evidence="7 10">Belongs to the fluoride channel Fluc/FEX (TC 1.A.43) family.</text>
</comment>
<keyword evidence="4 10" id="KW-1133">Transmembrane helix</keyword>
<feature type="binding site" evidence="10">
    <location>
        <position position="113"/>
    </location>
    <ligand>
        <name>Na(+)</name>
        <dbReference type="ChEBI" id="CHEBI:29101"/>
        <note>structural</note>
    </ligand>
</feature>
<comment type="function">
    <text evidence="9 10">Fluoride-specific ion channel. Important for reducing fluoride concentration in the cell, thus reducing its toxicity.</text>
</comment>
<dbReference type="PANTHER" id="PTHR28259">
    <property type="entry name" value="FLUORIDE EXPORT PROTEIN 1-RELATED"/>
    <property type="match status" value="1"/>
</dbReference>
<keyword evidence="5 10" id="KW-0472">Membrane</keyword>
<keyword evidence="6 10" id="KW-0407">Ion channel</keyword>
<evidence type="ECO:0000256" key="1">
    <source>
        <dbReference type="ARBA" id="ARBA00004651"/>
    </source>
</evidence>
<name>A0ABP6ZDY5_9ACTN</name>
<evidence type="ECO:0000256" key="5">
    <source>
        <dbReference type="ARBA" id="ARBA00023136"/>
    </source>
</evidence>
<keyword evidence="10" id="KW-0479">Metal-binding</keyword>
<evidence type="ECO:0000256" key="3">
    <source>
        <dbReference type="ARBA" id="ARBA00022692"/>
    </source>
</evidence>
<comment type="caution">
    <text evidence="12">The sequence shown here is derived from an EMBL/GenBank/DDBJ whole genome shotgun (WGS) entry which is preliminary data.</text>
</comment>
<protein>
    <recommendedName>
        <fullName evidence="10">Fluoride-specific ion channel FluC</fullName>
    </recommendedName>
</protein>
<keyword evidence="13" id="KW-1185">Reference proteome</keyword>
<sequence length="170" mass="17347">MSDETTGEQTPVPVESDAERDDSAAARARPAHHSFGNIVLVAAGGAIGTGLRYAVSLAVPAQSGVPVGIFLINITGAFLLGLLLEFLADTSLDVGWSRRARLGIGTGVMGGYTTYSALAADTVTLGLAHPVWAAAYAVGTVVIGGLASVAGVLLARHQLRPALALRRTSK</sequence>